<dbReference type="AlphaFoldDB" id="A0AAW1VZ80"/>
<evidence type="ECO:0000313" key="2">
    <source>
        <dbReference type="Proteomes" id="UP001457282"/>
    </source>
</evidence>
<evidence type="ECO:0008006" key="3">
    <source>
        <dbReference type="Google" id="ProtNLM"/>
    </source>
</evidence>
<protein>
    <recommendedName>
        <fullName evidence="3">MHC class I antigen</fullName>
    </recommendedName>
</protein>
<name>A0AAW1VZ80_RUBAR</name>
<evidence type="ECO:0000313" key="1">
    <source>
        <dbReference type="EMBL" id="KAK9912431.1"/>
    </source>
</evidence>
<accession>A0AAW1VZ80</accession>
<organism evidence="1 2">
    <name type="scientific">Rubus argutus</name>
    <name type="common">Southern blackberry</name>
    <dbReference type="NCBI Taxonomy" id="59490"/>
    <lineage>
        <taxon>Eukaryota</taxon>
        <taxon>Viridiplantae</taxon>
        <taxon>Streptophyta</taxon>
        <taxon>Embryophyta</taxon>
        <taxon>Tracheophyta</taxon>
        <taxon>Spermatophyta</taxon>
        <taxon>Magnoliopsida</taxon>
        <taxon>eudicotyledons</taxon>
        <taxon>Gunneridae</taxon>
        <taxon>Pentapetalae</taxon>
        <taxon>rosids</taxon>
        <taxon>fabids</taxon>
        <taxon>Rosales</taxon>
        <taxon>Rosaceae</taxon>
        <taxon>Rosoideae</taxon>
        <taxon>Rosoideae incertae sedis</taxon>
        <taxon>Rubus</taxon>
    </lineage>
</organism>
<sequence>MPRVETPAQRRFGGCAALVAWKRLPSGWLGSEMGTADWAPDGLHGEDRGTVEVVRRRRRYLGSWSCDCSSDKEIWAKQHRVAWNGQRRPVRRRGFAKAQ</sequence>
<gene>
    <name evidence="1" type="ORF">M0R45_036296</name>
</gene>
<dbReference type="EMBL" id="JBEDUW010000007">
    <property type="protein sequence ID" value="KAK9912431.1"/>
    <property type="molecule type" value="Genomic_DNA"/>
</dbReference>
<dbReference type="Proteomes" id="UP001457282">
    <property type="component" value="Unassembled WGS sequence"/>
</dbReference>
<keyword evidence="2" id="KW-1185">Reference proteome</keyword>
<proteinExistence type="predicted"/>
<comment type="caution">
    <text evidence="1">The sequence shown here is derived from an EMBL/GenBank/DDBJ whole genome shotgun (WGS) entry which is preliminary data.</text>
</comment>
<reference evidence="1 2" key="1">
    <citation type="journal article" date="2023" name="G3 (Bethesda)">
        <title>A chromosome-length genome assembly and annotation of blackberry (Rubus argutus, cv. 'Hillquist').</title>
        <authorList>
            <person name="Bruna T."/>
            <person name="Aryal R."/>
            <person name="Dudchenko O."/>
            <person name="Sargent D.J."/>
            <person name="Mead D."/>
            <person name="Buti M."/>
            <person name="Cavallini A."/>
            <person name="Hytonen T."/>
            <person name="Andres J."/>
            <person name="Pham M."/>
            <person name="Weisz D."/>
            <person name="Mascagni F."/>
            <person name="Usai G."/>
            <person name="Natali L."/>
            <person name="Bassil N."/>
            <person name="Fernandez G.E."/>
            <person name="Lomsadze A."/>
            <person name="Armour M."/>
            <person name="Olukolu B."/>
            <person name="Poorten T."/>
            <person name="Britton C."/>
            <person name="Davik J."/>
            <person name="Ashrafi H."/>
            <person name="Aiden E.L."/>
            <person name="Borodovsky M."/>
            <person name="Worthington M."/>
        </authorList>
    </citation>
    <scope>NUCLEOTIDE SEQUENCE [LARGE SCALE GENOMIC DNA]</scope>
    <source>
        <strain evidence="1">PI 553951</strain>
    </source>
</reference>